<protein>
    <submittedName>
        <fullName evidence="2">Uncharacterized protein</fullName>
    </submittedName>
</protein>
<feature type="chain" id="PRO_5040241649" evidence="1">
    <location>
        <begin position="19"/>
        <end position="238"/>
    </location>
</feature>
<proteinExistence type="predicted"/>
<dbReference type="PANTHER" id="PTHR11008:SF32">
    <property type="entry name" value="CIRCADIAN CLOCK-CONTROLLED PROTEIN DAYWAKE-RELATED"/>
    <property type="match status" value="1"/>
</dbReference>
<dbReference type="InterPro" id="IPR010562">
    <property type="entry name" value="Haemolymph_juvenile_hormone-bd"/>
</dbReference>
<evidence type="ECO:0000313" key="2">
    <source>
        <dbReference type="EMBL" id="CAH1636394.1"/>
    </source>
</evidence>
<dbReference type="GO" id="GO:0005615">
    <property type="term" value="C:extracellular space"/>
    <property type="evidence" value="ECO:0007669"/>
    <property type="project" value="TreeGrafter"/>
</dbReference>
<organism evidence="2 3">
    <name type="scientific">Spodoptera littoralis</name>
    <name type="common">Egyptian cotton leafworm</name>
    <dbReference type="NCBI Taxonomy" id="7109"/>
    <lineage>
        <taxon>Eukaryota</taxon>
        <taxon>Metazoa</taxon>
        <taxon>Ecdysozoa</taxon>
        <taxon>Arthropoda</taxon>
        <taxon>Hexapoda</taxon>
        <taxon>Insecta</taxon>
        <taxon>Pterygota</taxon>
        <taxon>Neoptera</taxon>
        <taxon>Endopterygota</taxon>
        <taxon>Lepidoptera</taxon>
        <taxon>Glossata</taxon>
        <taxon>Ditrysia</taxon>
        <taxon>Noctuoidea</taxon>
        <taxon>Noctuidae</taxon>
        <taxon>Amphipyrinae</taxon>
        <taxon>Spodoptera</taxon>
    </lineage>
</organism>
<dbReference type="AlphaFoldDB" id="A0A9P0HZM1"/>
<dbReference type="Pfam" id="PF06585">
    <property type="entry name" value="JHBP"/>
    <property type="match status" value="1"/>
</dbReference>
<gene>
    <name evidence="2" type="ORF">SPLIT_LOCUS1756</name>
</gene>
<dbReference type="InterPro" id="IPR038606">
    <property type="entry name" value="To_sf"/>
</dbReference>
<keyword evidence="3" id="KW-1185">Reference proteome</keyword>
<dbReference type="Proteomes" id="UP001153321">
    <property type="component" value="Chromosome 13"/>
</dbReference>
<dbReference type="Gene3D" id="3.15.10.30">
    <property type="entry name" value="Haemolymph juvenile hormone binding protein"/>
    <property type="match status" value="1"/>
</dbReference>
<feature type="signal peptide" evidence="1">
    <location>
        <begin position="1"/>
        <end position="18"/>
    </location>
</feature>
<name>A0A9P0HZM1_SPOLI</name>
<reference evidence="2" key="1">
    <citation type="submission" date="2022-02" db="EMBL/GenBank/DDBJ databases">
        <authorList>
            <person name="King R."/>
        </authorList>
    </citation>
    <scope>NUCLEOTIDE SEQUENCE</scope>
</reference>
<dbReference type="PANTHER" id="PTHR11008">
    <property type="entry name" value="PROTEIN TAKEOUT-LIKE PROTEIN"/>
    <property type="match status" value="1"/>
</dbReference>
<dbReference type="SMART" id="SM00700">
    <property type="entry name" value="JHBP"/>
    <property type="match status" value="1"/>
</dbReference>
<evidence type="ECO:0000256" key="1">
    <source>
        <dbReference type="SAM" id="SignalP"/>
    </source>
</evidence>
<sequence>MFSVKLILIFLSFKCVLCLQKQLCYNDDECLMNAVIERVYPRFLAGGNGVETSDPLHIDAIVTDLPTLRYGLYNASIIGFKDCEFVKLNNKRLNTYTYFDYAITCPVLTLQARYELNGIIDSIPVEGRGICKIVYEKYYISISGKHEKVKDDEGKEHVNILEYKVVPDLKNGRVRDPEYTDLTFSQHDKCKYLVHSLNNIITHLHDDILKEMQSNLVSPIRKNKSFKNNLCTLFGSDY</sequence>
<keyword evidence="1" id="KW-0732">Signal</keyword>
<evidence type="ECO:0000313" key="3">
    <source>
        <dbReference type="Proteomes" id="UP001153321"/>
    </source>
</evidence>
<dbReference type="EMBL" id="LR824544">
    <property type="protein sequence ID" value="CAH1636394.1"/>
    <property type="molecule type" value="Genomic_DNA"/>
</dbReference>
<accession>A0A9P0HZM1</accession>